<organism evidence="4 5">
    <name type="scientific">Bradyrhizobium erythrophlei</name>
    <dbReference type="NCBI Taxonomy" id="1437360"/>
    <lineage>
        <taxon>Bacteria</taxon>
        <taxon>Pseudomonadati</taxon>
        <taxon>Pseudomonadota</taxon>
        <taxon>Alphaproteobacteria</taxon>
        <taxon>Hyphomicrobiales</taxon>
        <taxon>Nitrobacteraceae</taxon>
        <taxon>Bradyrhizobium</taxon>
    </lineage>
</organism>
<feature type="signal peptide" evidence="2">
    <location>
        <begin position="1"/>
        <end position="17"/>
    </location>
</feature>
<dbReference type="SMART" id="SM00869">
    <property type="entry name" value="Autotransporter"/>
    <property type="match status" value="1"/>
</dbReference>
<dbReference type="OrthoDB" id="7195851at2"/>
<dbReference type="InterPro" id="IPR036709">
    <property type="entry name" value="Autotransporte_beta_dom_sf"/>
</dbReference>
<dbReference type="Pfam" id="PF12951">
    <property type="entry name" value="PATR"/>
    <property type="match status" value="4"/>
</dbReference>
<keyword evidence="1 2" id="KW-0732">Signal</keyword>
<dbReference type="InterPro" id="IPR013425">
    <property type="entry name" value="Autotrns_rpt"/>
</dbReference>
<dbReference type="RefSeq" id="WP_079605065.1">
    <property type="nucleotide sequence ID" value="NZ_LT670817.1"/>
</dbReference>
<accession>A0A1M5WQC3</accession>
<dbReference type="InterPro" id="IPR005546">
    <property type="entry name" value="Autotransporte_beta"/>
</dbReference>
<gene>
    <name evidence="4" type="ORF">SAMN05443248_6728</name>
</gene>
<dbReference type="Pfam" id="PF03797">
    <property type="entry name" value="Autotransporter"/>
    <property type="match status" value="1"/>
</dbReference>
<feature type="chain" id="PRO_5013200630" evidence="2">
    <location>
        <begin position="18"/>
        <end position="1305"/>
    </location>
</feature>
<sequence>MIGLFGAAAFVPSAAFAGCSPATGDNVTVACSGATLDQGPGINTGYGDGTQNGLTINVVAGPPPASVTGTSIGIDVGDNNTINNFGTITTAGNGAIGDVWGINAGGNLTVVNSGTIGRLDIPDNLFDSAGINSGDGLSVTNKAGATIQGVVGIQGVGTGTVVNSGLITGLTGGGGGEGIDFAANNTSMVTVTNNAGGTITGDAFGINANSAVVYNYGTISAPTSGNSGTGLNANTLVLTNYSTGLITGDGFGVSGSQTPNLTITNFGTISATGLFGIGVQGNVVNITNSGTISAASGGGGFEAVSMTSGSVTNNAGGLITSDAIAIMASGNTSIFNAGTITGSGGTAILFFSGGNTLTLAPGSVITGTAQGFGADTFQLGGTGADAFDVNLFASQFSGYSTFNKIGASTWTLTGATAAVTPWTINQGTLAISSDGGLGAASGALTFTGGTLETMATFSLTHAINLGVAGGTISTDASTTLTATGTITGANGALTKTGAGTLLLSGNNTYGGGTTISAGTLQLGVDSVFNVVGQPSSGIVSSAIGKGTLTFDGGTLQSLPLSERAIANAIQITANGGTIDSGSGFFRITGDITDAPGSSGGKLTFESIAGAGLREVALSGNDTYSGITYIDSGTVIANSTTALSLNSAFEVNTGATLTLSSFSNSIASLADGNAGGGVVQNASASGTATLTITGASGATTSFSGVLRDGTGGEGGAGGPVLAIVKDGPGTQILAGINHYTGTTTVNGGVLEVDGSIAPSSLTTVNAGATLTGSGTVGNTAITGGTLAPGSTGGSIFGPLAVQGNLSFTAASTYMIQVSPANAGRTNVTGTAALGGATVNAVFLPGSYVSKQYTIVNATGGLGGSTFNPTVVSNMSNLQSSLSYDGNDAYLNVRLNFTPPSGNLNVNQQNVANALTGFFNRTGGIPAAFAALGPAGLTQASGEVATGSQQTTFDAMNLFMGLLTDPFIAGRGDGATGGAGATPFAEADDGANAYAANGKARSKSERDAYAAVYTKAPPVADPFAQRWSVWAAGYGGSQTTDGNAALGSNTATSRIAGTAVGADYRFSPFTLAGFALAGGATNFSLANGLGSGRSDLFQAGAFVHHTVGPAYISAALAYGWQDITTDRTVTIAGADQLRAQFNANAYSGRLEGGYRFVTPWMGGVGLTPYAAGQFTTFDLPAYAEQALSGTNTFALAYNSQSVTDTRSELGLRTDKSYALQDGIFTLRGRFAWAHDYNPDRNIAATFQTLPGASFVVNGAAEAHDSALTTASAEMKWTNGWSAAATFEGEFSEVTQSYAGKGVVRYAW</sequence>
<evidence type="ECO:0000256" key="1">
    <source>
        <dbReference type="ARBA" id="ARBA00022729"/>
    </source>
</evidence>
<reference evidence="4 5" key="1">
    <citation type="submission" date="2016-11" db="EMBL/GenBank/DDBJ databases">
        <authorList>
            <person name="Jaros S."/>
            <person name="Januszkiewicz K."/>
            <person name="Wedrychowicz H."/>
        </authorList>
    </citation>
    <scope>NUCLEOTIDE SEQUENCE [LARGE SCALE GENOMIC DNA]</scope>
    <source>
        <strain evidence="4 5">GAS138</strain>
    </source>
</reference>
<dbReference type="Gene3D" id="2.160.20.20">
    <property type="match status" value="1"/>
</dbReference>
<name>A0A1M5WQC3_9BRAD</name>
<dbReference type="EMBL" id="LT670817">
    <property type="protein sequence ID" value="SHH89699.1"/>
    <property type="molecule type" value="Genomic_DNA"/>
</dbReference>
<evidence type="ECO:0000313" key="5">
    <source>
        <dbReference type="Proteomes" id="UP000189796"/>
    </source>
</evidence>
<dbReference type="PROSITE" id="PS51208">
    <property type="entry name" value="AUTOTRANSPORTER"/>
    <property type="match status" value="1"/>
</dbReference>
<dbReference type="InterPro" id="IPR011050">
    <property type="entry name" value="Pectin_lyase_fold/virulence"/>
</dbReference>
<evidence type="ECO:0000313" key="4">
    <source>
        <dbReference type="EMBL" id="SHH89699.1"/>
    </source>
</evidence>
<dbReference type="InterPro" id="IPR012332">
    <property type="entry name" value="Autotransporter_pectin_lyase_C"/>
</dbReference>
<dbReference type="SUPFAM" id="SSF103515">
    <property type="entry name" value="Autotransporter"/>
    <property type="match status" value="1"/>
</dbReference>
<evidence type="ECO:0000259" key="3">
    <source>
        <dbReference type="PROSITE" id="PS51208"/>
    </source>
</evidence>
<evidence type="ECO:0000256" key="2">
    <source>
        <dbReference type="SAM" id="SignalP"/>
    </source>
</evidence>
<dbReference type="Gene3D" id="2.40.128.130">
    <property type="entry name" value="Autotransporter beta-domain"/>
    <property type="match status" value="1"/>
</dbReference>
<dbReference type="Proteomes" id="UP000189796">
    <property type="component" value="Chromosome I"/>
</dbReference>
<proteinExistence type="predicted"/>
<feature type="domain" description="Autotransporter" evidence="3">
    <location>
        <begin position="1020"/>
        <end position="1305"/>
    </location>
</feature>
<dbReference type="NCBIfam" id="TIGR02601">
    <property type="entry name" value="autotrns_rpt"/>
    <property type="match status" value="2"/>
</dbReference>
<dbReference type="SUPFAM" id="SSF51126">
    <property type="entry name" value="Pectin lyase-like"/>
    <property type="match status" value="2"/>
</dbReference>
<protein>
    <submittedName>
        <fullName evidence="4">Autotransporter-associated beta strand repeat-containing protein</fullName>
    </submittedName>
</protein>